<reference evidence="6 7" key="1">
    <citation type="submission" date="2023-11" db="EMBL/GenBank/DDBJ databases">
        <authorList>
            <person name="Hedman E."/>
            <person name="Englund M."/>
            <person name="Stromberg M."/>
            <person name="Nyberg Akerstrom W."/>
            <person name="Nylinder S."/>
            <person name="Jareborg N."/>
            <person name="Kallberg Y."/>
            <person name="Kronander E."/>
        </authorList>
    </citation>
    <scope>NUCLEOTIDE SEQUENCE [LARGE SCALE GENOMIC DNA]</scope>
</reference>
<keyword evidence="3" id="KW-0862">Zinc</keyword>
<sequence>MSCNSCNTTLLQKDKIKCTACPALFHYQCVGFTSTSFKKTSLSVKSFKCSFCQSRNQTESLMASPNTKNDEIYSSPTQTQTPVNHTIISLIRDEISNILENSVSPDLKAIRLEVSGIQEIKNKMDILQSMYDKQQKKLEEAMQEISSLKNENSKLRQNQININSRLTIMEKETRANNLEFHCIPEYRGENLVNTLHQIGKTIGSYVEDGHIVKCTRIAKWNKENNRPRTVLAKFATPLLRDKFLANIINYNKSHPSDKLNSSHLGIAGEKMPVFVCEHLTPEAKALHAAARRFAKEKSYQFVWSRNGNIYLRKAPSSDVILVKNLEFLNEIS</sequence>
<organism evidence="6 7">
    <name type="scientific">Parnassius mnemosyne</name>
    <name type="common">clouded apollo</name>
    <dbReference type="NCBI Taxonomy" id="213953"/>
    <lineage>
        <taxon>Eukaryota</taxon>
        <taxon>Metazoa</taxon>
        <taxon>Ecdysozoa</taxon>
        <taxon>Arthropoda</taxon>
        <taxon>Hexapoda</taxon>
        <taxon>Insecta</taxon>
        <taxon>Pterygota</taxon>
        <taxon>Neoptera</taxon>
        <taxon>Endopterygota</taxon>
        <taxon>Lepidoptera</taxon>
        <taxon>Glossata</taxon>
        <taxon>Ditrysia</taxon>
        <taxon>Papilionoidea</taxon>
        <taxon>Papilionidae</taxon>
        <taxon>Parnassiinae</taxon>
        <taxon>Parnassini</taxon>
        <taxon>Parnassius</taxon>
        <taxon>Driopa</taxon>
    </lineage>
</organism>
<dbReference type="InterPro" id="IPR013083">
    <property type="entry name" value="Znf_RING/FYVE/PHD"/>
</dbReference>
<dbReference type="Gene3D" id="3.30.40.10">
    <property type="entry name" value="Zinc/RING finger domain, C3HC4 (zinc finger)"/>
    <property type="match status" value="1"/>
</dbReference>
<gene>
    <name evidence="6" type="ORF">PARMNEM_LOCUS16442</name>
</gene>
<comment type="caution">
    <text evidence="6">The sequence shown here is derived from an EMBL/GenBank/DDBJ whole genome shotgun (WGS) entry which is preliminary data.</text>
</comment>
<keyword evidence="2" id="KW-0863">Zinc-finger</keyword>
<dbReference type="Proteomes" id="UP001314205">
    <property type="component" value="Unassembled WGS sequence"/>
</dbReference>
<dbReference type="Pfam" id="PF25298">
    <property type="entry name" value="Baculo_FP_2nd"/>
    <property type="match status" value="1"/>
</dbReference>
<evidence type="ECO:0000313" key="6">
    <source>
        <dbReference type="EMBL" id="CAK1597178.1"/>
    </source>
</evidence>
<evidence type="ECO:0000259" key="5">
    <source>
        <dbReference type="SMART" id="SM00249"/>
    </source>
</evidence>
<evidence type="ECO:0000256" key="2">
    <source>
        <dbReference type="ARBA" id="ARBA00022771"/>
    </source>
</evidence>
<dbReference type="InterPro" id="IPR001965">
    <property type="entry name" value="Znf_PHD"/>
</dbReference>
<dbReference type="GO" id="GO:0008270">
    <property type="term" value="F:zinc ion binding"/>
    <property type="evidence" value="ECO:0007669"/>
    <property type="project" value="UniProtKB-KW"/>
</dbReference>
<evidence type="ECO:0000256" key="3">
    <source>
        <dbReference type="ARBA" id="ARBA00022833"/>
    </source>
</evidence>
<feature type="coiled-coil region" evidence="4">
    <location>
        <begin position="117"/>
        <end position="158"/>
    </location>
</feature>
<dbReference type="SUPFAM" id="SSF57903">
    <property type="entry name" value="FYVE/PHD zinc finger"/>
    <property type="match status" value="1"/>
</dbReference>
<dbReference type="AlphaFoldDB" id="A0AAV1LNY9"/>
<feature type="domain" description="Zinc finger PHD-type" evidence="5">
    <location>
        <begin position="2"/>
        <end position="53"/>
    </location>
</feature>
<evidence type="ECO:0000313" key="7">
    <source>
        <dbReference type="Proteomes" id="UP001314205"/>
    </source>
</evidence>
<dbReference type="CDD" id="cd15489">
    <property type="entry name" value="PHD_SF"/>
    <property type="match status" value="1"/>
</dbReference>
<dbReference type="SMART" id="SM00249">
    <property type="entry name" value="PHD"/>
    <property type="match status" value="1"/>
</dbReference>
<proteinExistence type="predicted"/>
<evidence type="ECO:0000256" key="4">
    <source>
        <dbReference type="SAM" id="Coils"/>
    </source>
</evidence>
<dbReference type="InterPro" id="IPR057251">
    <property type="entry name" value="FP_C"/>
</dbReference>
<dbReference type="EMBL" id="CAVLGL010000094">
    <property type="protein sequence ID" value="CAK1597178.1"/>
    <property type="molecule type" value="Genomic_DNA"/>
</dbReference>
<name>A0AAV1LNY9_9NEOP</name>
<keyword evidence="7" id="KW-1185">Reference proteome</keyword>
<dbReference type="InterPro" id="IPR011011">
    <property type="entry name" value="Znf_FYVE_PHD"/>
</dbReference>
<keyword evidence="4" id="KW-0175">Coiled coil</keyword>
<keyword evidence="1" id="KW-0479">Metal-binding</keyword>
<protein>
    <recommendedName>
        <fullName evidence="5">Zinc finger PHD-type domain-containing protein</fullName>
    </recommendedName>
</protein>
<evidence type="ECO:0000256" key="1">
    <source>
        <dbReference type="ARBA" id="ARBA00022723"/>
    </source>
</evidence>
<accession>A0AAV1LNY9</accession>